<dbReference type="Proteomes" id="UP000215335">
    <property type="component" value="Unassembled WGS sequence"/>
</dbReference>
<comment type="caution">
    <text evidence="2">The sequence shown here is derived from an EMBL/GenBank/DDBJ whole genome shotgun (WGS) entry which is preliminary data.</text>
</comment>
<gene>
    <name evidence="2" type="ORF">TSAR_003241</name>
</gene>
<evidence type="ECO:0008006" key="4">
    <source>
        <dbReference type="Google" id="ProtNLM"/>
    </source>
</evidence>
<organism evidence="2 3">
    <name type="scientific">Trichomalopsis sarcophagae</name>
    <dbReference type="NCBI Taxonomy" id="543379"/>
    <lineage>
        <taxon>Eukaryota</taxon>
        <taxon>Metazoa</taxon>
        <taxon>Ecdysozoa</taxon>
        <taxon>Arthropoda</taxon>
        <taxon>Hexapoda</taxon>
        <taxon>Insecta</taxon>
        <taxon>Pterygota</taxon>
        <taxon>Neoptera</taxon>
        <taxon>Endopterygota</taxon>
        <taxon>Hymenoptera</taxon>
        <taxon>Apocrita</taxon>
        <taxon>Proctotrupomorpha</taxon>
        <taxon>Chalcidoidea</taxon>
        <taxon>Pteromalidae</taxon>
        <taxon>Pteromalinae</taxon>
        <taxon>Trichomalopsis</taxon>
    </lineage>
</organism>
<name>A0A232EG32_9HYME</name>
<feature type="region of interest" description="Disordered" evidence="1">
    <location>
        <begin position="1"/>
        <end position="45"/>
    </location>
</feature>
<evidence type="ECO:0000256" key="1">
    <source>
        <dbReference type="SAM" id="MobiDB-lite"/>
    </source>
</evidence>
<reference evidence="2 3" key="1">
    <citation type="journal article" date="2017" name="Curr. Biol.">
        <title>The Evolution of Venom by Co-option of Single-Copy Genes.</title>
        <authorList>
            <person name="Martinson E.O."/>
            <person name="Mrinalini"/>
            <person name="Kelkar Y.D."/>
            <person name="Chang C.H."/>
            <person name="Werren J.H."/>
        </authorList>
    </citation>
    <scope>NUCLEOTIDE SEQUENCE [LARGE SCALE GENOMIC DNA]</scope>
    <source>
        <strain evidence="2 3">Alberta</strain>
        <tissue evidence="2">Whole body</tissue>
    </source>
</reference>
<dbReference type="AlphaFoldDB" id="A0A232EG32"/>
<dbReference type="PANTHER" id="PTHR47331">
    <property type="entry name" value="PHD-TYPE DOMAIN-CONTAINING PROTEIN"/>
    <property type="match status" value="1"/>
</dbReference>
<evidence type="ECO:0000313" key="2">
    <source>
        <dbReference type="EMBL" id="OXU17294.1"/>
    </source>
</evidence>
<protein>
    <recommendedName>
        <fullName evidence="4">Peptidase aspartic putative domain-containing protein</fullName>
    </recommendedName>
</protein>
<evidence type="ECO:0000313" key="3">
    <source>
        <dbReference type="Proteomes" id="UP000215335"/>
    </source>
</evidence>
<dbReference type="EMBL" id="NNAY01004888">
    <property type="protein sequence ID" value="OXU17294.1"/>
    <property type="molecule type" value="Genomic_DNA"/>
</dbReference>
<feature type="compositionally biased region" description="Basic and acidic residues" evidence="1">
    <location>
        <begin position="10"/>
        <end position="26"/>
    </location>
</feature>
<keyword evidence="3" id="KW-1185">Reference proteome</keyword>
<sequence>MVLPGPLQGRPDKENRDTASGRRSTTDRNASNTDKGKDQTQPSGANSLVEFTEALKETLNTVRDAAFGGRGSGYCACASLALNSLGLTSYLDSHELLKNVASKIPFELKSAYNRYARTIVSNAKPLEKLSEFLREEAECAMGSGLLELEAAPSTYGGKSNVTRKQDRSGKTAIVCATLEETLKESHNRKSEVCGHCKRAGHEIRDCKEFAKELYKRKMFLTRQLRLCYLCLRRGHRRPQYNATSRCDFCRKKRHTMLHFEKQQRLTDVRQAPRQGLLRIVPIVVNGPGGSANAFALLDSGSTISMIDEDLARRVGLRGEKLEMAVRDLWDDEVRVKCERPRKIEHAIALSKLELRAQSLPTELTRELRSREKVNFEPYTNARPLILLGQDNWHLIAIEETRPIGDGGAVLSRSALGWTVHGFLMKDRQQLDVAPAAGKKKISDAERILEQTSRKIGKEWENLMYSFTMGKFQVVHKKFDKFEKIKKFERFEKRALTEITCVKSTQPRKGDDLKVLSCTDKKCGWKQDHSKALEEYDAAPLIQHSCFAEPAVKTKKIVNASSIKRCLEPE</sequence>
<dbReference type="STRING" id="543379.A0A232EG32"/>
<accession>A0A232EG32</accession>
<proteinExistence type="predicted"/>
<feature type="compositionally biased region" description="Polar residues" evidence="1">
    <location>
        <begin position="27"/>
        <end position="45"/>
    </location>
</feature>